<keyword evidence="3" id="KW-0732">Signal</keyword>
<dbReference type="EMBL" id="JABAFG010000001">
    <property type="protein sequence ID" value="NME27040.1"/>
    <property type="molecule type" value="Genomic_DNA"/>
</dbReference>
<evidence type="ECO:0000256" key="1">
    <source>
        <dbReference type="ARBA" id="ARBA00004196"/>
    </source>
</evidence>
<dbReference type="PANTHER" id="PTHR35936:SF34">
    <property type="entry name" value="ABC TRANSPORTER EXTRACELLULAR-BINDING PROTEIN YCKB-RELATED"/>
    <property type="match status" value="1"/>
</dbReference>
<dbReference type="InterPro" id="IPR018313">
    <property type="entry name" value="SBP_3_CS"/>
</dbReference>
<dbReference type="GO" id="GO:0030313">
    <property type="term" value="C:cell envelope"/>
    <property type="evidence" value="ECO:0007669"/>
    <property type="project" value="UniProtKB-SubCell"/>
</dbReference>
<comment type="caution">
    <text evidence="6">The sequence shown here is derived from an EMBL/GenBank/DDBJ whole genome shotgun (WGS) entry which is preliminary data.</text>
</comment>
<dbReference type="CDD" id="cd00996">
    <property type="entry name" value="PBP2_AatB_like"/>
    <property type="match status" value="1"/>
</dbReference>
<dbReference type="SUPFAM" id="SSF53850">
    <property type="entry name" value="Periplasmic binding protein-like II"/>
    <property type="match status" value="1"/>
</dbReference>
<comment type="similarity">
    <text evidence="2 4">Belongs to the bacterial solute-binding protein 3 family.</text>
</comment>
<evidence type="ECO:0000256" key="4">
    <source>
        <dbReference type="RuleBase" id="RU003744"/>
    </source>
</evidence>
<comment type="subcellular location">
    <subcellularLocation>
        <location evidence="1">Cell envelope</location>
    </subcellularLocation>
</comment>
<feature type="domain" description="Solute-binding protein family 3/N-terminal" evidence="5">
    <location>
        <begin position="40"/>
        <end position="263"/>
    </location>
</feature>
<proteinExistence type="inferred from homology"/>
<evidence type="ECO:0000256" key="2">
    <source>
        <dbReference type="ARBA" id="ARBA00010333"/>
    </source>
</evidence>
<dbReference type="PROSITE" id="PS01039">
    <property type="entry name" value="SBP_BACTERIAL_3"/>
    <property type="match status" value="1"/>
</dbReference>
<evidence type="ECO:0000313" key="6">
    <source>
        <dbReference type="EMBL" id="NME27040.1"/>
    </source>
</evidence>
<dbReference type="PROSITE" id="PS51257">
    <property type="entry name" value="PROKAR_LIPOPROTEIN"/>
    <property type="match status" value="1"/>
</dbReference>
<evidence type="ECO:0000259" key="5">
    <source>
        <dbReference type="SMART" id="SM00062"/>
    </source>
</evidence>
<reference evidence="6 7" key="1">
    <citation type="submission" date="2020-04" db="EMBL/GenBank/DDBJ databases">
        <authorList>
            <person name="Hitch T.C.A."/>
            <person name="Wylensek D."/>
            <person name="Clavel T."/>
        </authorList>
    </citation>
    <scope>NUCLEOTIDE SEQUENCE [LARGE SCALE GENOMIC DNA]</scope>
    <source>
        <strain evidence="6 7">Oil-RF-744-FAT-WT-6-1</strain>
    </source>
</reference>
<dbReference type="Gene3D" id="3.40.190.10">
    <property type="entry name" value="Periplasmic binding protein-like II"/>
    <property type="match status" value="2"/>
</dbReference>
<organism evidence="6 7">
    <name type="scientific">Megasphaera hexanoica</name>
    <dbReference type="NCBI Taxonomy" id="1675036"/>
    <lineage>
        <taxon>Bacteria</taxon>
        <taxon>Bacillati</taxon>
        <taxon>Bacillota</taxon>
        <taxon>Negativicutes</taxon>
        <taxon>Veillonellales</taxon>
        <taxon>Veillonellaceae</taxon>
        <taxon>Megasphaera</taxon>
    </lineage>
</organism>
<name>A0A848BPK2_9FIRM</name>
<dbReference type="SMART" id="SM00062">
    <property type="entry name" value="PBPb"/>
    <property type="match status" value="1"/>
</dbReference>
<dbReference type="InterPro" id="IPR001638">
    <property type="entry name" value="Solute-binding_3/MltF_N"/>
</dbReference>
<protein>
    <submittedName>
        <fullName evidence="6">Amino acid ABC transporter substrate-binding protein</fullName>
    </submittedName>
</protein>
<dbReference type="RefSeq" id="WP_059077010.1">
    <property type="nucleotide sequence ID" value="NZ_JABAFG010000001.1"/>
</dbReference>
<evidence type="ECO:0000313" key="7">
    <source>
        <dbReference type="Proteomes" id="UP000591071"/>
    </source>
</evidence>
<dbReference type="PANTHER" id="PTHR35936">
    <property type="entry name" value="MEMBRANE-BOUND LYTIC MUREIN TRANSGLYCOSYLASE F"/>
    <property type="match status" value="1"/>
</dbReference>
<sequence length="266" mass="29292">MRHWQKYAAIGMTAVLAAGLMTGCGSDKKAEQGASGEKNKIVIGLDDNFPPFGFHDESGELVGFDIDMAKEAAKRLGIEVEFKPIDWDSKETELNSKKIDAIWNGLSITPEREKNILFSRPYENGPQILLVRADSPIQGKADLAGKIVGTQQGSTGLEAINQEPQLRDSFKELKQYSDNVTSFMDLEVGRIDAVVVAKTTAAYFMQKNKANFRIIDVGYPDIPSGVGMRKDDTALKAKLDKVLEDMHNDGTSKAISEKWFGIDISM</sequence>
<dbReference type="Pfam" id="PF00497">
    <property type="entry name" value="SBP_bac_3"/>
    <property type="match status" value="1"/>
</dbReference>
<dbReference type="Proteomes" id="UP000591071">
    <property type="component" value="Unassembled WGS sequence"/>
</dbReference>
<dbReference type="AlphaFoldDB" id="A0A848BPK2"/>
<evidence type="ECO:0000256" key="3">
    <source>
        <dbReference type="ARBA" id="ARBA00022729"/>
    </source>
</evidence>
<gene>
    <name evidence="6" type="ORF">HF872_00150</name>
</gene>
<accession>A0A848BPK2</accession>